<reference evidence="1 2" key="1">
    <citation type="submission" date="2019-10" db="EMBL/GenBank/DDBJ databases">
        <title>Description of Paenibacillus terrestris sp. nov.</title>
        <authorList>
            <person name="Carlier A."/>
            <person name="Qi S."/>
        </authorList>
    </citation>
    <scope>NUCLEOTIDE SEQUENCE [LARGE SCALE GENOMIC DNA]</scope>
    <source>
        <strain evidence="1 2">LMG 31458</strain>
    </source>
</reference>
<dbReference type="Proteomes" id="UP000616779">
    <property type="component" value="Unassembled WGS sequence"/>
</dbReference>
<evidence type="ECO:0008006" key="3">
    <source>
        <dbReference type="Google" id="ProtNLM"/>
    </source>
</evidence>
<dbReference type="EMBL" id="WHOA01000004">
    <property type="protein sequence ID" value="NOU69882.1"/>
    <property type="molecule type" value="Genomic_DNA"/>
</dbReference>
<name>A0ABX1XMW2_9BACL</name>
<comment type="caution">
    <text evidence="1">The sequence shown here is derived from an EMBL/GenBank/DDBJ whole genome shotgun (WGS) entry which is preliminary data.</text>
</comment>
<dbReference type="RefSeq" id="WP_171639867.1">
    <property type="nucleotide sequence ID" value="NZ_WHOA01000004.1"/>
</dbReference>
<keyword evidence="2" id="KW-1185">Reference proteome</keyword>
<evidence type="ECO:0000313" key="1">
    <source>
        <dbReference type="EMBL" id="NOU69882.1"/>
    </source>
</evidence>
<proteinExistence type="predicted"/>
<accession>A0ABX1XMW2</accession>
<organism evidence="1 2">
    <name type="scientific">Paenibacillus phytorum</name>
    <dbReference type="NCBI Taxonomy" id="2654977"/>
    <lineage>
        <taxon>Bacteria</taxon>
        <taxon>Bacillati</taxon>
        <taxon>Bacillota</taxon>
        <taxon>Bacilli</taxon>
        <taxon>Bacillales</taxon>
        <taxon>Paenibacillaceae</taxon>
        <taxon>Paenibacillus</taxon>
    </lineage>
</organism>
<evidence type="ECO:0000313" key="2">
    <source>
        <dbReference type="Proteomes" id="UP000616779"/>
    </source>
</evidence>
<protein>
    <recommendedName>
        <fullName evidence="3">LPXTG cell wall anchor domain-containing protein</fullName>
    </recommendedName>
</protein>
<sequence length="130" mass="14107">MVSRFMKLGMVSFLSITALLGAHQYHRMHSPDQQMISQADSWEAAKQGSPTFFDTNPFGMPGADGNLRTMDNMNSHSAAYGLTPPTSMKALTVHTQTASGAKDKASTWWNYLGLLGLLGLIGLGKRSRTS</sequence>
<gene>
    <name evidence="1" type="ORF">GC098_00260</name>
</gene>